<sequence length="254" mass="28268">MCEYIVGDALEYLRNTRPESTDFIHLDDAWARPCRAGGMGVNYNTHPFHEDDIGLVEDEPGVETSLTVADFVQAAYDALEPGGILAMDTDDYLLPNLTTYLEENWGEYCYRTFTVTLLTQDGEPDRSTPGMYGSTGGYEIVIAQKDASVIPEFHPVDADHPYGCPCERERRQWGWGTVKALAPYRTLIDAYTTSDSRIIEPCAGTAPALIAAKRAYGDDCDATAVDIEDEAKKAYERRREEQLSRQAGLGEWGE</sequence>
<accession>M0KYM5</accession>
<evidence type="ECO:0000313" key="1">
    <source>
        <dbReference type="EMBL" id="EMA24885.1"/>
    </source>
</evidence>
<dbReference type="EMBL" id="AOLS01000016">
    <property type="protein sequence ID" value="EMA24885.1"/>
    <property type="molecule type" value="Genomic_DNA"/>
</dbReference>
<comment type="caution">
    <text evidence="1">The sequence shown here is derived from an EMBL/GenBank/DDBJ whole genome shotgun (WGS) entry which is preliminary data.</text>
</comment>
<name>M0KYM5_9EURY</name>
<reference evidence="1 2" key="1">
    <citation type="journal article" date="2014" name="PLoS Genet.">
        <title>Phylogenetically driven sequencing of extremely halophilic archaea reveals strategies for static and dynamic osmo-response.</title>
        <authorList>
            <person name="Becker E.A."/>
            <person name="Seitzer P.M."/>
            <person name="Tritt A."/>
            <person name="Larsen D."/>
            <person name="Krusor M."/>
            <person name="Yao A.I."/>
            <person name="Wu D."/>
            <person name="Madern D."/>
            <person name="Eisen J.A."/>
            <person name="Darling A.E."/>
            <person name="Facciotti M.T."/>
        </authorList>
    </citation>
    <scope>NUCLEOTIDE SEQUENCE [LARGE SCALE GENOMIC DNA]</scope>
    <source>
        <strain evidence="1 2">ATCC 33799</strain>
    </source>
</reference>
<dbReference type="Gene3D" id="3.40.50.150">
    <property type="entry name" value="Vaccinia Virus protein VP39"/>
    <property type="match status" value="1"/>
</dbReference>
<dbReference type="InterPro" id="IPR029063">
    <property type="entry name" value="SAM-dependent_MTases_sf"/>
</dbReference>
<keyword evidence="2" id="KW-1185">Reference proteome</keyword>
<dbReference type="SUPFAM" id="SSF53335">
    <property type="entry name" value="S-adenosyl-L-methionine-dependent methyltransferases"/>
    <property type="match status" value="1"/>
</dbReference>
<dbReference type="AlphaFoldDB" id="M0KYM5"/>
<evidence type="ECO:0000313" key="2">
    <source>
        <dbReference type="Proteomes" id="UP000011687"/>
    </source>
</evidence>
<dbReference type="Proteomes" id="UP000011687">
    <property type="component" value="Unassembled WGS sequence"/>
</dbReference>
<proteinExistence type="predicted"/>
<organism evidence="1 2">
    <name type="scientific">Haloarcula marismortui ATCC 33799</name>
    <dbReference type="NCBI Taxonomy" id="662475"/>
    <lineage>
        <taxon>Archaea</taxon>
        <taxon>Methanobacteriati</taxon>
        <taxon>Methanobacteriota</taxon>
        <taxon>Stenosarchaea group</taxon>
        <taxon>Halobacteria</taxon>
        <taxon>Halobacteriales</taxon>
        <taxon>Haloarculaceae</taxon>
        <taxon>Haloarcula</taxon>
    </lineage>
</organism>
<protein>
    <submittedName>
        <fullName evidence="1">Uncharacterized protein</fullName>
    </submittedName>
</protein>
<gene>
    <name evidence="1" type="ORF">C435_03293</name>
</gene>